<feature type="transmembrane region" description="Helical" evidence="3">
    <location>
        <begin position="411"/>
        <end position="431"/>
    </location>
</feature>
<feature type="signal peptide" evidence="4">
    <location>
        <begin position="1"/>
        <end position="18"/>
    </location>
</feature>
<keyword evidence="1" id="KW-0802">TPR repeat</keyword>
<proteinExistence type="predicted"/>
<dbReference type="Proteomes" id="UP001257659">
    <property type="component" value="Unassembled WGS sequence"/>
</dbReference>
<evidence type="ECO:0000256" key="1">
    <source>
        <dbReference type="PROSITE-ProRule" id="PRU00339"/>
    </source>
</evidence>
<dbReference type="SUPFAM" id="SSF46894">
    <property type="entry name" value="C-terminal effector domain of the bipartite response regulators"/>
    <property type="match status" value="1"/>
</dbReference>
<evidence type="ECO:0000313" key="5">
    <source>
        <dbReference type="EMBL" id="MDR6301756.1"/>
    </source>
</evidence>
<keyword evidence="6" id="KW-1185">Reference proteome</keyword>
<evidence type="ECO:0000313" key="6">
    <source>
        <dbReference type="Proteomes" id="UP001257659"/>
    </source>
</evidence>
<reference evidence="5 6" key="1">
    <citation type="submission" date="2023-07" db="EMBL/GenBank/DDBJ databases">
        <title>Genomic Encyclopedia of Type Strains, Phase IV (KMG-IV): sequencing the most valuable type-strain genomes for metagenomic binning, comparative biology and taxonomic classification.</title>
        <authorList>
            <person name="Goeker M."/>
        </authorList>
    </citation>
    <scope>NUCLEOTIDE SEQUENCE [LARGE SCALE GENOMIC DNA]</scope>
    <source>
        <strain evidence="5 6">DSM 102814</strain>
    </source>
</reference>
<comment type="caution">
    <text evidence="5">The sequence shown here is derived from an EMBL/GenBank/DDBJ whole genome shotgun (WGS) entry which is preliminary data.</text>
</comment>
<dbReference type="InterPro" id="IPR019734">
    <property type="entry name" value="TPR_rpt"/>
</dbReference>
<dbReference type="Gene3D" id="1.25.40.10">
    <property type="entry name" value="Tetratricopeptide repeat domain"/>
    <property type="match status" value="1"/>
</dbReference>
<accession>A0ABU1K807</accession>
<dbReference type="InterPro" id="IPR036388">
    <property type="entry name" value="WH-like_DNA-bd_sf"/>
</dbReference>
<feature type="coiled-coil region" evidence="2">
    <location>
        <begin position="372"/>
        <end position="408"/>
    </location>
</feature>
<feature type="repeat" description="TPR" evidence="1">
    <location>
        <begin position="63"/>
        <end position="96"/>
    </location>
</feature>
<dbReference type="SMART" id="SM00028">
    <property type="entry name" value="TPR"/>
    <property type="match status" value="5"/>
</dbReference>
<keyword evidence="3" id="KW-0472">Membrane</keyword>
<keyword evidence="3" id="KW-0812">Transmembrane</keyword>
<dbReference type="EMBL" id="JAVDQA010000007">
    <property type="protein sequence ID" value="MDR6301756.1"/>
    <property type="molecule type" value="Genomic_DNA"/>
</dbReference>
<dbReference type="InterPro" id="IPR011990">
    <property type="entry name" value="TPR-like_helical_dom_sf"/>
</dbReference>
<evidence type="ECO:0000256" key="4">
    <source>
        <dbReference type="SAM" id="SignalP"/>
    </source>
</evidence>
<dbReference type="PROSITE" id="PS50005">
    <property type="entry name" value="TPR"/>
    <property type="match status" value="1"/>
</dbReference>
<keyword evidence="3" id="KW-1133">Transmembrane helix</keyword>
<name>A0ABU1K807_9FLAO</name>
<keyword evidence="4" id="KW-0732">Signal</keyword>
<evidence type="ECO:0000256" key="2">
    <source>
        <dbReference type="SAM" id="Coils"/>
    </source>
</evidence>
<keyword evidence="2" id="KW-0175">Coiled coil</keyword>
<dbReference type="Gene3D" id="1.10.10.10">
    <property type="entry name" value="Winged helix-like DNA-binding domain superfamily/Winged helix DNA-binding domain"/>
    <property type="match status" value="1"/>
</dbReference>
<dbReference type="InterPro" id="IPR016032">
    <property type="entry name" value="Sig_transdc_resp-reg_C-effctor"/>
</dbReference>
<feature type="chain" id="PRO_5045803342" evidence="4">
    <location>
        <begin position="19"/>
        <end position="608"/>
    </location>
</feature>
<organism evidence="5 6">
    <name type="scientific">Mesonia maritima</name>
    <dbReference type="NCBI Taxonomy" id="1793873"/>
    <lineage>
        <taxon>Bacteria</taxon>
        <taxon>Pseudomonadati</taxon>
        <taxon>Bacteroidota</taxon>
        <taxon>Flavobacteriia</taxon>
        <taxon>Flavobacteriales</taxon>
        <taxon>Flavobacteriaceae</taxon>
        <taxon>Mesonia</taxon>
    </lineage>
</organism>
<protein>
    <submittedName>
        <fullName evidence="5">Tetratricopeptide (TPR) repeat protein</fullName>
    </submittedName>
</protein>
<evidence type="ECO:0000256" key="3">
    <source>
        <dbReference type="SAM" id="Phobius"/>
    </source>
</evidence>
<sequence length="608" mass="71682">MKKIFLLFHFLLVQLSFCQEFNFNEINTKGKQLALSDPDSALIFIKKGLAEAKIKKVNDSIYSDLYNLYGTYYVVLSKHDSAVFYFQRSLDYAQDFPIKKIKPLLNTAISYKINGQYKIALKKLKNILKLKSIPIQYKSMVYGELASNYMYLSENNIAIEYLLKGIEDLKSLGENPSIYILQQKLAKLYMMDGNYDFALSFYKEALAGFKKYKQDKNYYYTQINLGEIYYSLDKLDKSEKASKIGIEGLIKFKDFQTIGVGYGTLGKTYSKQEKNTKAIKAYENAFNYLRNTNSPNLSRIVYNYVLCLNENKLFDRSLEVLEEFNQKSSYIDKSNQYNILEIAASTYHKAKRYKNASLYYHKALALKDSIFNEKEKEKLLELEARYQNKIQRLENISLENKNKELSRKNTMVIVFIVVLSILIIIIIIYFIRYNKIKKKLSKEKILKIQSEKNLIEQKYLYNKEILNTREKVLEEKKREMTSTAVKMSHWNNLLTNVINKCENKKELSVNDIKRELKNIIKYNDYWNQFEKRFNSIHPNFVINLKKHFPNLTKGELEFCILLKLHLTNKEIASLLNISHDAVIKKKYRLKKKIQIKDEEEFEKLILSL</sequence>
<gene>
    <name evidence="5" type="ORF">GGR31_002426</name>
</gene>
<dbReference type="SUPFAM" id="SSF48452">
    <property type="entry name" value="TPR-like"/>
    <property type="match status" value="2"/>
</dbReference>
<dbReference type="RefSeq" id="WP_309729446.1">
    <property type="nucleotide sequence ID" value="NZ_JAVDQA010000007.1"/>
</dbReference>